<dbReference type="RefSeq" id="WP_151106956.1">
    <property type="nucleotide sequence ID" value="NZ_WAEM01000002.1"/>
</dbReference>
<sequence>MKKLLPLFVILFLSSCGILENYTTPDKKPALFNLNDIPEITLEFNTKNWNKLLTNFDLNPNNEKKVVSKFTFDVNGTTIALDSIGLRLRGNTSRRRPEGNFGELHNPTNPDWNHAHFALDFSKYKVDQRFKGLNKMNLKWFKDDATYCREIYSYDLFTRYGCWNAPRASYGRVTVAIKGDAKPAYFGVYAMVENVDEDFLEKRKDQWGSGTGFLWKGGYSGGTNASLQTSSTQSIGVEDVNIDPALSVYYAYDLKTRKDELPAAQAELIQFITDLNTKTGAAFQTWIAQKMDVPLFLKTYATNVMLGMWDDYWINGNNFYLYFAPNGKVYFIPIDYDNSLGTSQIIENAGTQDPLKWGSSSKRPLINKILAITQYQNLYKSYIKELANPKNDLFTAEKSMKRIQVWQNKMAPYVPNDTGEDMSIEDKPASWGNQPNYRLTTGNNQGGSNGPANYFLSRVASIAW</sequence>
<evidence type="ECO:0008006" key="4">
    <source>
        <dbReference type="Google" id="ProtNLM"/>
    </source>
</evidence>
<reference evidence="2 3" key="1">
    <citation type="submission" date="2019-09" db="EMBL/GenBank/DDBJ databases">
        <title>Flavobacterium sp. nov., isolated from glacier ice.</title>
        <authorList>
            <person name="Liu Q."/>
        </authorList>
    </citation>
    <scope>NUCLEOTIDE SEQUENCE [LARGE SCALE GENOMIC DNA]</scope>
    <source>
        <strain evidence="2 3">NBRC 112527</strain>
    </source>
</reference>
<accession>A0A7J5AH61</accession>
<protein>
    <recommendedName>
        <fullName evidence="4">Spore coat protein CotH</fullName>
    </recommendedName>
</protein>
<dbReference type="AlphaFoldDB" id="A0A7J5AH61"/>
<evidence type="ECO:0000313" key="3">
    <source>
        <dbReference type="Proteomes" id="UP000490922"/>
    </source>
</evidence>
<feature type="chain" id="PRO_5029813907" description="Spore coat protein CotH" evidence="1">
    <location>
        <begin position="20"/>
        <end position="464"/>
    </location>
</feature>
<dbReference type="PROSITE" id="PS51257">
    <property type="entry name" value="PROKAR_LIPOPROTEIN"/>
    <property type="match status" value="1"/>
</dbReference>
<feature type="signal peptide" evidence="1">
    <location>
        <begin position="1"/>
        <end position="19"/>
    </location>
</feature>
<keyword evidence="1" id="KW-0732">Signal</keyword>
<dbReference type="EMBL" id="WAEM01000002">
    <property type="protein sequence ID" value="KAB1156962.1"/>
    <property type="molecule type" value="Genomic_DNA"/>
</dbReference>
<comment type="caution">
    <text evidence="2">The sequence shown here is derived from an EMBL/GenBank/DDBJ whole genome shotgun (WGS) entry which is preliminary data.</text>
</comment>
<dbReference type="OrthoDB" id="3235126at2"/>
<name>A0A7J5AH61_9FLAO</name>
<dbReference type="Proteomes" id="UP000490922">
    <property type="component" value="Unassembled WGS sequence"/>
</dbReference>
<dbReference type="Pfam" id="PF08757">
    <property type="entry name" value="CotH"/>
    <property type="match status" value="1"/>
</dbReference>
<evidence type="ECO:0000256" key="1">
    <source>
        <dbReference type="SAM" id="SignalP"/>
    </source>
</evidence>
<dbReference type="PANTHER" id="PTHR40050:SF1">
    <property type="entry name" value="INNER SPORE COAT PROTEIN H"/>
    <property type="match status" value="1"/>
</dbReference>
<proteinExistence type="predicted"/>
<organism evidence="2 3">
    <name type="scientific">Flavobacterium luteum</name>
    <dbReference type="NCBI Taxonomy" id="2026654"/>
    <lineage>
        <taxon>Bacteria</taxon>
        <taxon>Pseudomonadati</taxon>
        <taxon>Bacteroidota</taxon>
        <taxon>Flavobacteriia</taxon>
        <taxon>Flavobacteriales</taxon>
        <taxon>Flavobacteriaceae</taxon>
        <taxon>Flavobacterium</taxon>
    </lineage>
</organism>
<gene>
    <name evidence="2" type="ORF">F6464_06345</name>
</gene>
<keyword evidence="3" id="KW-1185">Reference proteome</keyword>
<dbReference type="InterPro" id="IPR014867">
    <property type="entry name" value="Spore_coat_CotH_CotH2/3/7"/>
</dbReference>
<evidence type="ECO:0000313" key="2">
    <source>
        <dbReference type="EMBL" id="KAB1156962.1"/>
    </source>
</evidence>
<dbReference type="PANTHER" id="PTHR40050">
    <property type="entry name" value="INNER SPORE COAT PROTEIN H"/>
    <property type="match status" value="1"/>
</dbReference>